<proteinExistence type="predicted"/>
<accession>R0G926</accession>
<evidence type="ECO:0000313" key="3">
    <source>
        <dbReference type="Proteomes" id="UP000029121"/>
    </source>
</evidence>
<dbReference type="AlphaFoldDB" id="R0G926"/>
<dbReference type="CDD" id="cd22157">
    <property type="entry name" value="F-box_AtFBW1-like"/>
    <property type="match status" value="1"/>
</dbReference>
<evidence type="ECO:0000313" key="2">
    <source>
        <dbReference type="EMBL" id="EOA32157.1"/>
    </source>
</evidence>
<keyword evidence="3" id="KW-1185">Reference proteome</keyword>
<dbReference type="InterPro" id="IPR050796">
    <property type="entry name" value="SCF_F-box_component"/>
</dbReference>
<dbReference type="InterPro" id="IPR001810">
    <property type="entry name" value="F-box_dom"/>
</dbReference>
<dbReference type="Proteomes" id="UP000029121">
    <property type="component" value="Unassembled WGS sequence"/>
</dbReference>
<dbReference type="Gene3D" id="1.20.1280.50">
    <property type="match status" value="1"/>
</dbReference>
<sequence>MTNMSNLPRKIAEEILSRVPVKCLRAVRLTCKKWNTLSKDMRFITKHVDRAKQEAAKKKEFMLIMMINFRVYLMHVNVHNNVGPCMRCEGKFTSLDELVDINRVFLSDGLLLSISKDCTKLMAWNPYSGKSRWIEFESSPDLMEIYMYALGYEKSNDSCNSYKILRFVENRSCFEYKIYDFNYDSWRVLDISLYDKIYKIAHHKRGVSLKGNTYWFGKSRYGSDVFLVCFDFTSESFGPPLSLPFEYSSASSVLSLSRVREEQLAVMLLRFGEFTMDIWITTRIEPSAVSWNSEVFLAVNLRQVPFNGIRFEGASFFIDEEESFVVVFDNNSIAYIVGVDGTIKKEYFKLSKRLCCPIACSYVPSLVL</sequence>
<feature type="domain" description="F-box" evidence="1">
    <location>
        <begin position="1"/>
        <end position="47"/>
    </location>
</feature>
<gene>
    <name evidence="2" type="ORF">CARUB_v10015409mg</name>
</gene>
<evidence type="ECO:0000259" key="1">
    <source>
        <dbReference type="PROSITE" id="PS50181"/>
    </source>
</evidence>
<dbReference type="InterPro" id="IPR036047">
    <property type="entry name" value="F-box-like_dom_sf"/>
</dbReference>
<dbReference type="SMART" id="SM00256">
    <property type="entry name" value="FBOX"/>
    <property type="match status" value="1"/>
</dbReference>
<dbReference type="PANTHER" id="PTHR31672">
    <property type="entry name" value="BNACNNG10540D PROTEIN"/>
    <property type="match status" value="1"/>
</dbReference>
<dbReference type="Pfam" id="PF00646">
    <property type="entry name" value="F-box"/>
    <property type="match status" value="1"/>
</dbReference>
<reference evidence="3" key="1">
    <citation type="journal article" date="2013" name="Nat. Genet.">
        <title>The Capsella rubella genome and the genomic consequences of rapid mating system evolution.</title>
        <authorList>
            <person name="Slotte T."/>
            <person name="Hazzouri K.M."/>
            <person name="Agren J.A."/>
            <person name="Koenig D."/>
            <person name="Maumus F."/>
            <person name="Guo Y.L."/>
            <person name="Steige K."/>
            <person name="Platts A.E."/>
            <person name="Escobar J.S."/>
            <person name="Newman L.K."/>
            <person name="Wang W."/>
            <person name="Mandakova T."/>
            <person name="Vello E."/>
            <person name="Smith L.M."/>
            <person name="Henz S.R."/>
            <person name="Steffen J."/>
            <person name="Takuno S."/>
            <person name="Brandvain Y."/>
            <person name="Coop G."/>
            <person name="Andolfatto P."/>
            <person name="Hu T.T."/>
            <person name="Blanchette M."/>
            <person name="Clark R.M."/>
            <person name="Quesneville H."/>
            <person name="Nordborg M."/>
            <person name="Gaut B.S."/>
            <person name="Lysak M.A."/>
            <person name="Jenkins J."/>
            <person name="Grimwood J."/>
            <person name="Chapman J."/>
            <person name="Prochnik S."/>
            <person name="Shu S."/>
            <person name="Rokhsar D."/>
            <person name="Schmutz J."/>
            <person name="Weigel D."/>
            <person name="Wright S.I."/>
        </authorList>
    </citation>
    <scope>NUCLEOTIDE SEQUENCE [LARGE SCALE GENOMIC DNA]</scope>
    <source>
        <strain evidence="3">cv. Monte Gargano</strain>
    </source>
</reference>
<dbReference type="InterPro" id="IPR017451">
    <property type="entry name" value="F-box-assoc_interact_dom"/>
</dbReference>
<dbReference type="KEGG" id="crb:17892184"/>
<organism evidence="2 3">
    <name type="scientific">Capsella rubella</name>
    <dbReference type="NCBI Taxonomy" id="81985"/>
    <lineage>
        <taxon>Eukaryota</taxon>
        <taxon>Viridiplantae</taxon>
        <taxon>Streptophyta</taxon>
        <taxon>Embryophyta</taxon>
        <taxon>Tracheophyta</taxon>
        <taxon>Spermatophyta</taxon>
        <taxon>Magnoliopsida</taxon>
        <taxon>eudicotyledons</taxon>
        <taxon>Gunneridae</taxon>
        <taxon>Pentapetalae</taxon>
        <taxon>rosids</taxon>
        <taxon>malvids</taxon>
        <taxon>Brassicales</taxon>
        <taxon>Brassicaceae</taxon>
        <taxon>Camelineae</taxon>
        <taxon>Capsella</taxon>
    </lineage>
</organism>
<name>R0G926_9BRAS</name>
<protein>
    <recommendedName>
        <fullName evidence="1">F-box domain-containing protein</fullName>
    </recommendedName>
</protein>
<dbReference type="Pfam" id="PF07734">
    <property type="entry name" value="FBA_1"/>
    <property type="match status" value="1"/>
</dbReference>
<dbReference type="STRING" id="81985.R0G926"/>
<dbReference type="PROSITE" id="PS50181">
    <property type="entry name" value="FBOX"/>
    <property type="match status" value="1"/>
</dbReference>
<dbReference type="SUPFAM" id="SSF81383">
    <property type="entry name" value="F-box domain"/>
    <property type="match status" value="1"/>
</dbReference>
<dbReference type="PANTHER" id="PTHR31672:SF13">
    <property type="entry name" value="F-BOX PROTEIN CPR30-LIKE"/>
    <property type="match status" value="1"/>
</dbReference>
<dbReference type="EMBL" id="KB870807">
    <property type="protein sequence ID" value="EOA32157.1"/>
    <property type="molecule type" value="Genomic_DNA"/>
</dbReference>
<dbReference type="NCBIfam" id="TIGR01640">
    <property type="entry name" value="F_box_assoc_1"/>
    <property type="match status" value="1"/>
</dbReference>
<dbReference type="InterPro" id="IPR006527">
    <property type="entry name" value="F-box-assoc_dom_typ1"/>
</dbReference>